<dbReference type="OrthoDB" id="3693648at2759"/>
<accession>B2VYC4</accession>
<dbReference type="AlphaFoldDB" id="B2VYC4"/>
<dbReference type="EMBL" id="DS231616">
    <property type="protein sequence ID" value="EDU44937.1"/>
    <property type="molecule type" value="Genomic_DNA"/>
</dbReference>
<name>B2VYC4_PYRTR</name>
<reference evidence="2" key="1">
    <citation type="journal article" date="2013" name="G3 (Bethesda)">
        <title>Comparative genomics of a plant-pathogenic fungus, Pyrenophora tritici-repentis, reveals transduplication and the impact of repeat elements on pathogenicity and population divergence.</title>
        <authorList>
            <person name="Manning V.A."/>
            <person name="Pandelova I."/>
            <person name="Dhillon B."/>
            <person name="Wilhelm L.J."/>
            <person name="Goodwin S.B."/>
            <person name="Berlin A.M."/>
            <person name="Figueroa M."/>
            <person name="Freitag M."/>
            <person name="Hane J.K."/>
            <person name="Henrissat B."/>
            <person name="Holman W.H."/>
            <person name="Kodira C.D."/>
            <person name="Martin J."/>
            <person name="Oliver R.P."/>
            <person name="Robbertse B."/>
            <person name="Schackwitz W."/>
            <person name="Schwartz D.C."/>
            <person name="Spatafora J.W."/>
            <person name="Turgeon B.G."/>
            <person name="Yandava C."/>
            <person name="Young S."/>
            <person name="Zhou S."/>
            <person name="Zeng Q."/>
            <person name="Grigoriev I.V."/>
            <person name="Ma L.-J."/>
            <person name="Ciuffetti L.M."/>
        </authorList>
    </citation>
    <scope>NUCLEOTIDE SEQUENCE [LARGE SCALE GENOMIC DNA]</scope>
    <source>
        <strain evidence="2">Pt-1C-BFP</strain>
    </source>
</reference>
<dbReference type="InParanoid" id="B2VYC4"/>
<gene>
    <name evidence="1" type="ORF">PTRG_02414</name>
</gene>
<evidence type="ECO:0000313" key="2">
    <source>
        <dbReference type="Proteomes" id="UP000001471"/>
    </source>
</evidence>
<dbReference type="Proteomes" id="UP000001471">
    <property type="component" value="Unassembled WGS sequence"/>
</dbReference>
<protein>
    <submittedName>
        <fullName evidence="1">Uncharacterized protein</fullName>
    </submittedName>
</protein>
<dbReference type="HOGENOM" id="CLU_794866_0_0_1"/>
<sequence>MVALDVSERWRSCAVSIISSSRNAEEFRFPSVCEPIKYGQLIEFELPELKPGPDEISVFRVHLHRLLERRRNTMNQKYLYFPARLTQQRDLPDDIAQTLNALDVEQMHELHGVILSVSRDTNVSWLDLSQVHINPYFHHLFARDGRIQHVFGRWEIKLRSPSDIPLIKRTPNTNLLIDLIGSMHITYPLCKTLGIYHTVIGTEVMMSSPSQNAFISRVHNDDGIRVSELIDALELCAPGVVSDWKRDVGRFHDYLVDESLPATPTIIICMDNSRMPAAKFDYHKASQIFGSYEARTMGWVQMGYSAHITRVAYLAARPFHASREGEWLPKELFEPMMTETGHSPINWDT</sequence>
<evidence type="ECO:0000313" key="1">
    <source>
        <dbReference type="EMBL" id="EDU44937.1"/>
    </source>
</evidence>
<organism evidence="1 2">
    <name type="scientific">Pyrenophora tritici-repentis (strain Pt-1C-BFP)</name>
    <name type="common">Wheat tan spot fungus</name>
    <name type="synonym">Drechslera tritici-repentis</name>
    <dbReference type="NCBI Taxonomy" id="426418"/>
    <lineage>
        <taxon>Eukaryota</taxon>
        <taxon>Fungi</taxon>
        <taxon>Dikarya</taxon>
        <taxon>Ascomycota</taxon>
        <taxon>Pezizomycotina</taxon>
        <taxon>Dothideomycetes</taxon>
        <taxon>Pleosporomycetidae</taxon>
        <taxon>Pleosporales</taxon>
        <taxon>Pleosporineae</taxon>
        <taxon>Pleosporaceae</taxon>
        <taxon>Pyrenophora</taxon>
    </lineage>
</organism>
<dbReference type="KEGG" id="ptrr:6340635"/>
<proteinExistence type="predicted"/>
<dbReference type="GeneID" id="6340635"/>